<dbReference type="PRINTS" id="PR00420">
    <property type="entry name" value="RNGMNOXGNASE"/>
</dbReference>
<feature type="non-terminal residue" evidence="8">
    <location>
        <position position="1"/>
    </location>
</feature>
<dbReference type="InterPro" id="IPR050562">
    <property type="entry name" value="FAD_mOase_fung"/>
</dbReference>
<dbReference type="SUPFAM" id="SSF51905">
    <property type="entry name" value="FAD/NAD(P)-binding domain"/>
    <property type="match status" value="1"/>
</dbReference>
<evidence type="ECO:0000256" key="5">
    <source>
        <dbReference type="ARBA" id="ARBA00023002"/>
    </source>
</evidence>
<comment type="similarity">
    <text evidence="2">Belongs to the paxM FAD-dependent monooxygenase family.</text>
</comment>
<dbReference type="Gene3D" id="3.50.50.60">
    <property type="entry name" value="FAD/NAD(P)-binding domain"/>
    <property type="match status" value="1"/>
</dbReference>
<keyword evidence="9" id="KW-1185">Reference proteome</keyword>
<dbReference type="InterPro" id="IPR002938">
    <property type="entry name" value="FAD-bd"/>
</dbReference>
<dbReference type="GO" id="GO:0004497">
    <property type="term" value="F:monooxygenase activity"/>
    <property type="evidence" value="ECO:0007669"/>
    <property type="project" value="UniProtKB-KW"/>
</dbReference>
<gene>
    <name evidence="8" type="ORF">CCHLO57077_00009875</name>
</gene>
<feature type="domain" description="FAD-binding" evidence="7">
    <location>
        <begin position="300"/>
        <end position="350"/>
    </location>
</feature>
<keyword evidence="5" id="KW-0560">Oxidoreductase</keyword>
<dbReference type="InterPro" id="IPR036188">
    <property type="entry name" value="FAD/NAD-bd_sf"/>
</dbReference>
<accession>A0AA35Q1Y8</accession>
<evidence type="ECO:0000313" key="9">
    <source>
        <dbReference type="Proteomes" id="UP001160390"/>
    </source>
</evidence>
<dbReference type="AlphaFoldDB" id="A0AA35Q1Y8"/>
<dbReference type="EMBL" id="CABFNP030000789">
    <property type="protein sequence ID" value="CAI6086824.1"/>
    <property type="molecule type" value="Genomic_DNA"/>
</dbReference>
<keyword evidence="6" id="KW-0503">Monooxygenase</keyword>
<evidence type="ECO:0000313" key="8">
    <source>
        <dbReference type="EMBL" id="CAI6086824.1"/>
    </source>
</evidence>
<comment type="caution">
    <text evidence="8">The sequence shown here is derived from an EMBL/GenBank/DDBJ whole genome shotgun (WGS) entry which is preliminary data.</text>
</comment>
<proteinExistence type="inferred from homology"/>
<keyword evidence="3" id="KW-0285">Flavoprotein</keyword>
<dbReference type="Proteomes" id="UP001160390">
    <property type="component" value="Unassembled WGS sequence"/>
</dbReference>
<sequence length="452" mass="48852">QKISNMAVPGFEVIIVGGGPVGLTTAIALAKAGIDFVVLERRPDIIIDAGSNLVMLPNGMRALYQLGLGDALDAVSSPLSGIECIDHQGKPVSDLRWFFHLKENFGAFPRVLSRHDLTRVLYEGIPTHARSYVYTNKKVSNITVEEDRTVVSCADGTSYSGSIVIGADGAHSSVRQQMRILGLNAGSLEINEEQPFLTTYRCLWLRIPTSICQDLKPGTTVETHGPGAATQFFVGEETAVIGLYETLDAPSRERIRFTEADEAAIIERWGHLPLTSKGDLSLKKAHEGRVQSGLVSLEEGVVEHWSWDGRIVLVGDAAHKFTPSTGAGCNNGILDIVSLANEIHKAVESAGGSKPSRALLDSAFKAYQDSRYAAVTAGCGRSGQATAMATWQTRTLAFVDRHVLSVHALQKFLASRGSPETANMQVFDYIKAEERMIGKVPWVNPMPAVAKV</sequence>
<comment type="cofactor">
    <cofactor evidence="1">
        <name>FAD</name>
        <dbReference type="ChEBI" id="CHEBI:57692"/>
    </cofactor>
</comment>
<evidence type="ECO:0000256" key="4">
    <source>
        <dbReference type="ARBA" id="ARBA00022827"/>
    </source>
</evidence>
<evidence type="ECO:0000256" key="1">
    <source>
        <dbReference type="ARBA" id="ARBA00001974"/>
    </source>
</evidence>
<evidence type="ECO:0000256" key="6">
    <source>
        <dbReference type="ARBA" id="ARBA00023033"/>
    </source>
</evidence>
<dbReference type="Pfam" id="PF01494">
    <property type="entry name" value="FAD_binding_3"/>
    <property type="match status" value="2"/>
</dbReference>
<protein>
    <recommendedName>
        <fullName evidence="7">FAD-binding domain-containing protein</fullName>
    </recommendedName>
</protein>
<keyword evidence="4" id="KW-0274">FAD</keyword>
<evidence type="ECO:0000256" key="3">
    <source>
        <dbReference type="ARBA" id="ARBA00022630"/>
    </source>
</evidence>
<organism evidence="8 9">
    <name type="scientific">Clonostachys chloroleuca</name>
    <dbReference type="NCBI Taxonomy" id="1926264"/>
    <lineage>
        <taxon>Eukaryota</taxon>
        <taxon>Fungi</taxon>
        <taxon>Dikarya</taxon>
        <taxon>Ascomycota</taxon>
        <taxon>Pezizomycotina</taxon>
        <taxon>Sordariomycetes</taxon>
        <taxon>Hypocreomycetidae</taxon>
        <taxon>Hypocreales</taxon>
        <taxon>Bionectriaceae</taxon>
        <taxon>Clonostachys</taxon>
    </lineage>
</organism>
<dbReference type="PANTHER" id="PTHR47356">
    <property type="entry name" value="FAD-DEPENDENT MONOOXYGENASE ASQG-RELATED"/>
    <property type="match status" value="1"/>
</dbReference>
<evidence type="ECO:0000256" key="2">
    <source>
        <dbReference type="ARBA" id="ARBA00007992"/>
    </source>
</evidence>
<feature type="domain" description="FAD-binding" evidence="7">
    <location>
        <begin position="12"/>
        <end position="180"/>
    </location>
</feature>
<reference evidence="8" key="1">
    <citation type="submission" date="2023-01" db="EMBL/GenBank/DDBJ databases">
        <authorList>
            <person name="Piombo E."/>
        </authorList>
    </citation>
    <scope>NUCLEOTIDE SEQUENCE</scope>
</reference>
<name>A0AA35Q1Y8_9HYPO</name>
<dbReference type="GO" id="GO:0071949">
    <property type="term" value="F:FAD binding"/>
    <property type="evidence" value="ECO:0007669"/>
    <property type="project" value="InterPro"/>
</dbReference>
<dbReference type="PANTHER" id="PTHR47356:SF2">
    <property type="entry name" value="FAD-BINDING DOMAIN-CONTAINING PROTEIN-RELATED"/>
    <property type="match status" value="1"/>
</dbReference>
<evidence type="ECO:0000259" key="7">
    <source>
        <dbReference type="Pfam" id="PF01494"/>
    </source>
</evidence>